<feature type="transmembrane region" description="Helical" evidence="1">
    <location>
        <begin position="245"/>
        <end position="261"/>
    </location>
</feature>
<dbReference type="InterPro" id="IPR001173">
    <property type="entry name" value="Glyco_trans_2-like"/>
</dbReference>
<dbReference type="Proteomes" id="UP000057609">
    <property type="component" value="Chromosome"/>
</dbReference>
<sequence length="321" mass="34894">MPLTPTFTVVIPVKPGGEVTAVDRLRAIDYPAECYEVLVAEGRRPSCQRNRAAAQARGEYLYFLDDDSLVPPEFLQLAARHFENPSVAAVGGPSLTPSSDTTMQRAFGAAFASLLGGGGVRNRYRQAGMVRETDDAELILCNLGFRRDTFLAAGGLDERLYPNEENELMARLRRQGMRLVHDPALAVFRSQRPHLRAFVRQLFTYGRGRAEQIHLGGGCGVSNLVPALFLLYLCVLPFLGSGPGAIPLGGYLLATLLSSFIEGGRSGDGRVSAVLLLVYPALHLSYGAGLIWGLLFPRFKGKRGGDGVVTVRMIKSLEAEW</sequence>
<feature type="domain" description="Glycosyltransferase 2-like" evidence="2">
    <location>
        <begin position="61"/>
        <end position="227"/>
    </location>
</feature>
<dbReference type="Gene3D" id="3.90.550.10">
    <property type="entry name" value="Spore Coat Polysaccharide Biosynthesis Protein SpsA, Chain A"/>
    <property type="match status" value="1"/>
</dbReference>
<reference evidence="3 4" key="1">
    <citation type="journal article" date="2015" name="Genome Announc.">
        <title>Complete Genome of Geobacter pickeringii G13T, a Metal-Reducing Isolate from Sedimentary Kaolin Deposits.</title>
        <authorList>
            <person name="Badalamenti J.P."/>
            <person name="Bond D.R."/>
        </authorList>
    </citation>
    <scope>NUCLEOTIDE SEQUENCE [LARGE SCALE GENOMIC DNA]</scope>
    <source>
        <strain evidence="3 4">G13</strain>
    </source>
</reference>
<gene>
    <name evidence="3" type="ORF">GPICK_13310</name>
</gene>
<dbReference type="STRING" id="345632.GPICK_13310"/>
<feature type="transmembrane region" description="Helical" evidence="1">
    <location>
        <begin position="273"/>
        <end position="295"/>
    </location>
</feature>
<keyword evidence="1" id="KW-1133">Transmembrane helix</keyword>
<dbReference type="KEGG" id="gpi:GPICK_13310"/>
<dbReference type="PANTHER" id="PTHR43685">
    <property type="entry name" value="GLYCOSYLTRANSFERASE"/>
    <property type="match status" value="1"/>
</dbReference>
<dbReference type="OrthoDB" id="5393884at2"/>
<dbReference type="SUPFAM" id="SSF53448">
    <property type="entry name" value="Nucleotide-diphospho-sugar transferases"/>
    <property type="match status" value="1"/>
</dbReference>
<keyword evidence="4" id="KW-1185">Reference proteome</keyword>
<keyword evidence="1" id="KW-0812">Transmembrane</keyword>
<accession>A0A0B5BCG6</accession>
<evidence type="ECO:0000256" key="1">
    <source>
        <dbReference type="SAM" id="Phobius"/>
    </source>
</evidence>
<dbReference type="InterPro" id="IPR050834">
    <property type="entry name" value="Glycosyltransf_2"/>
</dbReference>
<evidence type="ECO:0000313" key="4">
    <source>
        <dbReference type="Proteomes" id="UP000057609"/>
    </source>
</evidence>
<dbReference type="HOGENOM" id="CLU_075518_0_0_7"/>
<dbReference type="GO" id="GO:0016740">
    <property type="term" value="F:transferase activity"/>
    <property type="evidence" value="ECO:0007669"/>
    <property type="project" value="UniProtKB-KW"/>
</dbReference>
<proteinExistence type="predicted"/>
<evidence type="ECO:0000313" key="3">
    <source>
        <dbReference type="EMBL" id="AJE04202.1"/>
    </source>
</evidence>
<keyword evidence="1" id="KW-0472">Membrane</keyword>
<dbReference type="InterPro" id="IPR029044">
    <property type="entry name" value="Nucleotide-diphossugar_trans"/>
</dbReference>
<dbReference type="AlphaFoldDB" id="A0A0B5BCG6"/>
<organism evidence="3 4">
    <name type="scientific">Geobacter pickeringii</name>
    <dbReference type="NCBI Taxonomy" id="345632"/>
    <lineage>
        <taxon>Bacteria</taxon>
        <taxon>Pseudomonadati</taxon>
        <taxon>Thermodesulfobacteriota</taxon>
        <taxon>Desulfuromonadia</taxon>
        <taxon>Geobacterales</taxon>
        <taxon>Geobacteraceae</taxon>
        <taxon>Geobacter</taxon>
    </lineage>
</organism>
<name>A0A0B5BCG6_9BACT</name>
<dbReference type="Pfam" id="PF13632">
    <property type="entry name" value="Glyco_trans_2_3"/>
    <property type="match status" value="1"/>
</dbReference>
<dbReference type="EMBL" id="CP009788">
    <property type="protein sequence ID" value="AJE04202.1"/>
    <property type="molecule type" value="Genomic_DNA"/>
</dbReference>
<keyword evidence="3" id="KW-0808">Transferase</keyword>
<dbReference type="PANTHER" id="PTHR43685:SF3">
    <property type="entry name" value="SLR2126 PROTEIN"/>
    <property type="match status" value="1"/>
</dbReference>
<evidence type="ECO:0000259" key="2">
    <source>
        <dbReference type="Pfam" id="PF13632"/>
    </source>
</evidence>
<protein>
    <submittedName>
        <fullName evidence="3">Glycosyl transferase family 2</fullName>
    </submittedName>
</protein>